<dbReference type="Proteomes" id="UP001139193">
    <property type="component" value="Unassembled WGS sequence"/>
</dbReference>
<dbReference type="PANTHER" id="PTHR40980">
    <property type="entry name" value="PLUG DOMAIN-CONTAINING PROTEIN"/>
    <property type="match status" value="1"/>
</dbReference>
<gene>
    <name evidence="2" type="ORF">MON38_08560</name>
</gene>
<evidence type="ECO:0000259" key="1">
    <source>
        <dbReference type="Pfam" id="PF14905"/>
    </source>
</evidence>
<comment type="caution">
    <text evidence="2">The sequence shown here is derived from an EMBL/GenBank/DDBJ whole genome shotgun (WGS) entry which is preliminary data.</text>
</comment>
<evidence type="ECO:0000313" key="3">
    <source>
        <dbReference type="Proteomes" id="UP001139193"/>
    </source>
</evidence>
<dbReference type="RefSeq" id="WP_241935744.1">
    <property type="nucleotide sequence ID" value="NZ_JALBGC010000002.1"/>
</dbReference>
<dbReference type="AlphaFoldDB" id="A0A9X1VEK2"/>
<dbReference type="SUPFAM" id="SSF56935">
    <property type="entry name" value="Porins"/>
    <property type="match status" value="1"/>
</dbReference>
<dbReference type="Pfam" id="PF14905">
    <property type="entry name" value="OMP_b-brl_3"/>
    <property type="match status" value="1"/>
</dbReference>
<name>A0A9X1VEK2_9BACT</name>
<dbReference type="GO" id="GO:0030246">
    <property type="term" value="F:carbohydrate binding"/>
    <property type="evidence" value="ECO:0007669"/>
    <property type="project" value="InterPro"/>
</dbReference>
<sequence length="825" mass="89823">MPDFTPSLHCLAPSYSLVTRQLPLLLLGLVPLAGVAQQTAPLIGTVRSETGAPIEFVTLTLHRAADSVVIKTEFSDVQGQFRFDALVGGRYLLSAAQIGYGRYWSPALAVPAAGLVLPAIGLRPSAATALKEITVTARKPLYEHQAGGTRVNVADSPLATGATALEVLGRAPGISTDGKENLSLRGRQGLLVVVDGKRVPLTGADLADYLKALPAEQMQSIELLTNPPAQYDAQGGAGVIAITLKKDQRLGTNGSATLSVGRGGYGRITGGLVLNHRRKNLNLYGNYTYSERRYFTRYDFDRQYAGTSLLPAAASQQFNDQVSHLRSHAAKVGADCTLSKRTLLGASLTGLLSHIDNSVDTQSEFRMLDGSPLSRYTSVTAQNIDRPSGSANLNLRHALADSANAAAFTFDADYGRYHTTRLMAQQANYLEPQYAVNQFDGDQRVDLSIGTLKLDFSQPLPHRARLEAGAKATRVRSDNSTAFFSTMNGTTTFNPFISKDFRYAENVNAAYVSVRTATAQTTVQAGLRAEQTNTLAELSGEAARERHYTQLFPSLSAQRTLNARHALALALARRIDRPNYGQLNPLRFYVDPISYRAGNPDLVAQTSYSAELTHTYRQKFVTALAYARTDQPIVTTAQPSPDGGRLVVSQDVNLASQDYLALTLTAPLEPTKWWSMYANGVFYYLRFRGQLAGTQLNRAQPSCQLSLSNTFSLPRGWSAELSGNYQSSEIWGFEKSTGRGQVGAGLLKSFWNKQGSLRFGATDIFYTSPARFTSTFVNFRETFYKREDLRVVTGTFTYRFGNGKVAAARKRAAGAEDELRRAGGL</sequence>
<organism evidence="2 3">
    <name type="scientific">Hymenobacter cyanobacteriorum</name>
    <dbReference type="NCBI Taxonomy" id="2926463"/>
    <lineage>
        <taxon>Bacteria</taxon>
        <taxon>Pseudomonadati</taxon>
        <taxon>Bacteroidota</taxon>
        <taxon>Cytophagia</taxon>
        <taxon>Cytophagales</taxon>
        <taxon>Hymenobacteraceae</taxon>
        <taxon>Hymenobacter</taxon>
    </lineage>
</organism>
<dbReference type="PANTHER" id="PTHR40980:SF4">
    <property type="entry name" value="TONB-DEPENDENT RECEPTOR-LIKE BETA-BARREL DOMAIN-CONTAINING PROTEIN"/>
    <property type="match status" value="1"/>
</dbReference>
<evidence type="ECO:0000313" key="2">
    <source>
        <dbReference type="EMBL" id="MCI1187471.1"/>
    </source>
</evidence>
<dbReference type="InterPro" id="IPR037066">
    <property type="entry name" value="Plug_dom_sf"/>
</dbReference>
<dbReference type="InterPro" id="IPR013784">
    <property type="entry name" value="Carb-bd-like_fold"/>
</dbReference>
<protein>
    <submittedName>
        <fullName evidence="2">TonB-dependent receptor</fullName>
    </submittedName>
</protein>
<accession>A0A9X1VEK2</accession>
<keyword evidence="3" id="KW-1185">Reference proteome</keyword>
<dbReference type="InterPro" id="IPR041700">
    <property type="entry name" value="OMP_b-brl_3"/>
</dbReference>
<reference evidence="2" key="1">
    <citation type="submission" date="2022-03" db="EMBL/GenBank/DDBJ databases">
        <title>Bacterial whole genome sequence for Hymenobacter sp. DH14.</title>
        <authorList>
            <person name="Le V."/>
        </authorList>
    </citation>
    <scope>NUCLEOTIDE SEQUENCE</scope>
    <source>
        <strain evidence="2">DH14</strain>
    </source>
</reference>
<dbReference type="Pfam" id="PF13620">
    <property type="entry name" value="CarboxypepD_reg"/>
    <property type="match status" value="1"/>
</dbReference>
<dbReference type="SUPFAM" id="SSF49452">
    <property type="entry name" value="Starch-binding domain-like"/>
    <property type="match status" value="1"/>
</dbReference>
<keyword evidence="2" id="KW-0675">Receptor</keyword>
<feature type="domain" description="Outer membrane protein beta-barrel" evidence="1">
    <location>
        <begin position="407"/>
        <end position="798"/>
    </location>
</feature>
<dbReference type="EMBL" id="JALBGC010000002">
    <property type="protein sequence ID" value="MCI1187471.1"/>
    <property type="molecule type" value="Genomic_DNA"/>
</dbReference>
<dbReference type="Gene3D" id="2.170.130.10">
    <property type="entry name" value="TonB-dependent receptor, plug domain"/>
    <property type="match status" value="1"/>
</dbReference>
<proteinExistence type="predicted"/>